<protein>
    <submittedName>
        <fullName evidence="1">Uncharacterized protein</fullName>
    </submittedName>
</protein>
<dbReference type="Gene3D" id="6.20.20.10">
    <property type="match status" value="1"/>
</dbReference>
<name>A0A0F9RVS8_9ZZZZ</name>
<reference evidence="1" key="1">
    <citation type="journal article" date="2015" name="Nature">
        <title>Complex archaea that bridge the gap between prokaryotes and eukaryotes.</title>
        <authorList>
            <person name="Spang A."/>
            <person name="Saw J.H."/>
            <person name="Jorgensen S.L."/>
            <person name="Zaremba-Niedzwiedzka K."/>
            <person name="Martijn J."/>
            <person name="Lind A.E."/>
            <person name="van Eijk R."/>
            <person name="Schleper C."/>
            <person name="Guy L."/>
            <person name="Ettema T.J."/>
        </authorList>
    </citation>
    <scope>NUCLEOTIDE SEQUENCE</scope>
</reference>
<dbReference type="AlphaFoldDB" id="A0A0F9RVS8"/>
<evidence type="ECO:0000313" key="1">
    <source>
        <dbReference type="EMBL" id="KKN58939.1"/>
    </source>
</evidence>
<sequence length="107" mass="11910">MPDITMCTGANCPLRKSCYRYMAKPSQRQSYFDSRFITKAPSWGGDKYYCDSFIEIDCSHCQGIGSIQQTSPGGGHTDPETCEDCNGTGFLPKETETAKPNRGFEFL</sequence>
<comment type="caution">
    <text evidence="1">The sequence shown here is derived from an EMBL/GenBank/DDBJ whole genome shotgun (WGS) entry which is preliminary data.</text>
</comment>
<proteinExistence type="predicted"/>
<dbReference type="EMBL" id="LAZR01000745">
    <property type="protein sequence ID" value="KKN58939.1"/>
    <property type="molecule type" value="Genomic_DNA"/>
</dbReference>
<gene>
    <name evidence="1" type="ORF">LCGC14_0547420</name>
</gene>
<organism evidence="1">
    <name type="scientific">marine sediment metagenome</name>
    <dbReference type="NCBI Taxonomy" id="412755"/>
    <lineage>
        <taxon>unclassified sequences</taxon>
        <taxon>metagenomes</taxon>
        <taxon>ecological metagenomes</taxon>
    </lineage>
</organism>
<accession>A0A0F9RVS8</accession>